<evidence type="ECO:0000256" key="1">
    <source>
        <dbReference type="ARBA" id="ARBA00022553"/>
    </source>
</evidence>
<dbReference type="Proteomes" id="UP000007073">
    <property type="component" value="Chromosome"/>
</dbReference>
<dbReference type="InterPro" id="IPR001789">
    <property type="entry name" value="Sig_transdc_resp-reg_receiver"/>
</dbReference>
<evidence type="ECO:0000259" key="3">
    <source>
        <dbReference type="PROSITE" id="PS50110"/>
    </source>
</evidence>
<evidence type="ECO:0000256" key="2">
    <source>
        <dbReference type="PROSITE-ProRule" id="PRU00169"/>
    </source>
</evidence>
<name>Q39RW7_GEOMG</name>
<dbReference type="STRING" id="269799.Gmet_2789"/>
<accession>Q39RW7</accession>
<dbReference type="AlphaFoldDB" id="Q39RW7"/>
<keyword evidence="5" id="KW-1185">Reference proteome</keyword>
<dbReference type="EMBL" id="CP000148">
    <property type="protein sequence ID" value="ABB33007.1"/>
    <property type="molecule type" value="Genomic_DNA"/>
</dbReference>
<dbReference type="Gene3D" id="3.40.50.2300">
    <property type="match status" value="1"/>
</dbReference>
<dbReference type="GO" id="GO:0000160">
    <property type="term" value="P:phosphorelay signal transduction system"/>
    <property type="evidence" value="ECO:0007669"/>
    <property type="project" value="InterPro"/>
</dbReference>
<dbReference type="PANTHER" id="PTHR44591">
    <property type="entry name" value="STRESS RESPONSE REGULATOR PROTEIN 1"/>
    <property type="match status" value="1"/>
</dbReference>
<reference evidence="4 5" key="2">
    <citation type="journal article" date="2009" name="BMC Microbiol.">
        <title>The genome sequence of Geobacter metallireducens: features of metabolism, physiology and regulation common and dissimilar to Geobacter sulfurreducens.</title>
        <authorList>
            <person name="Aklujkar M."/>
            <person name="Krushkal J."/>
            <person name="DiBartolo G."/>
            <person name="Lapidus A."/>
            <person name="Land M.L."/>
            <person name="Lovley D.R."/>
        </authorList>
    </citation>
    <scope>NUCLEOTIDE SEQUENCE [LARGE SCALE GENOMIC DNA]</scope>
    <source>
        <strain evidence="5">ATCC 53774 / DSM 7210 / GS-15</strain>
    </source>
</reference>
<evidence type="ECO:0000313" key="5">
    <source>
        <dbReference type="Proteomes" id="UP000007073"/>
    </source>
</evidence>
<proteinExistence type="predicted"/>
<dbReference type="eggNOG" id="COG0745">
    <property type="taxonomic scope" value="Bacteria"/>
</dbReference>
<dbReference type="InterPro" id="IPR050595">
    <property type="entry name" value="Bact_response_regulator"/>
</dbReference>
<feature type="modified residue" description="4-aspartylphosphate" evidence="2">
    <location>
        <position position="53"/>
    </location>
</feature>
<dbReference type="Pfam" id="PF00072">
    <property type="entry name" value="Response_reg"/>
    <property type="match status" value="1"/>
</dbReference>
<dbReference type="SMART" id="SM00448">
    <property type="entry name" value="REC"/>
    <property type="match status" value="1"/>
</dbReference>
<gene>
    <name evidence="4" type="ordered locus">Gmet_2789</name>
</gene>
<organism evidence="4 5">
    <name type="scientific">Geobacter metallireducens (strain ATCC 53774 / DSM 7210 / GS-15)</name>
    <dbReference type="NCBI Taxonomy" id="269799"/>
    <lineage>
        <taxon>Bacteria</taxon>
        <taxon>Pseudomonadati</taxon>
        <taxon>Thermodesulfobacteriota</taxon>
        <taxon>Desulfuromonadia</taxon>
        <taxon>Geobacterales</taxon>
        <taxon>Geobacteraceae</taxon>
        <taxon>Geobacter</taxon>
    </lineage>
</organism>
<dbReference type="SUPFAM" id="SSF52172">
    <property type="entry name" value="CheY-like"/>
    <property type="match status" value="1"/>
</dbReference>
<feature type="domain" description="Response regulatory" evidence="3">
    <location>
        <begin position="4"/>
        <end position="120"/>
    </location>
</feature>
<dbReference type="InterPro" id="IPR011006">
    <property type="entry name" value="CheY-like_superfamily"/>
</dbReference>
<dbReference type="KEGG" id="gme:Gmet_2789"/>
<keyword evidence="1 2" id="KW-0597">Phosphoprotein</keyword>
<sequence>MNNKILIIEDNEQNLYLLSFILEKHGYEVFAAMDGFEGIALADSVRPTLILLDIQLPEMDGYDVARKLRANPSLADVPIVAVTSYAMAGDREKALIAGCSGYIEKPINPDTFMQQVKEHLPA</sequence>
<evidence type="ECO:0000313" key="4">
    <source>
        <dbReference type="EMBL" id="ABB33007.1"/>
    </source>
</evidence>
<dbReference type="RefSeq" id="WP_004511673.1">
    <property type="nucleotide sequence ID" value="NC_007517.1"/>
</dbReference>
<reference evidence="4 5" key="1">
    <citation type="submission" date="2005-10" db="EMBL/GenBank/DDBJ databases">
        <title>Complete sequence of Geobacter metallireducens GS-15.</title>
        <authorList>
            <consortium name="US DOE Joint Genome Institute"/>
            <person name="Copeland A."/>
            <person name="Lucas S."/>
            <person name="Lapidus A."/>
            <person name="Barry K."/>
            <person name="Detter J.C."/>
            <person name="Glavina T."/>
            <person name="Hammon N."/>
            <person name="Israni S."/>
            <person name="Pitluck S."/>
            <person name="Di Bartolo G."/>
            <person name="Chain P."/>
            <person name="Schmutz J."/>
            <person name="Larimer F."/>
            <person name="Land M."/>
            <person name="Kyrpides N."/>
            <person name="Ivanova N."/>
            <person name="Richardson P."/>
        </authorList>
    </citation>
    <scope>NUCLEOTIDE SEQUENCE [LARGE SCALE GENOMIC DNA]</scope>
    <source>
        <strain evidence="5">ATCC 53774 / DSM 7210 / GS-15</strain>
    </source>
</reference>
<protein>
    <submittedName>
        <fullName evidence="4">Response receiver</fullName>
    </submittedName>
</protein>
<dbReference type="HOGENOM" id="CLU_000445_69_17_7"/>
<dbReference type="PANTHER" id="PTHR44591:SF23">
    <property type="entry name" value="CHEY SUBFAMILY"/>
    <property type="match status" value="1"/>
</dbReference>
<dbReference type="PROSITE" id="PS50110">
    <property type="entry name" value="RESPONSE_REGULATORY"/>
    <property type="match status" value="1"/>
</dbReference>